<dbReference type="Proteomes" id="UP001054945">
    <property type="component" value="Unassembled WGS sequence"/>
</dbReference>
<reference evidence="1 2" key="1">
    <citation type="submission" date="2021-06" db="EMBL/GenBank/DDBJ databases">
        <title>Caerostris extrusa draft genome.</title>
        <authorList>
            <person name="Kono N."/>
            <person name="Arakawa K."/>
        </authorList>
    </citation>
    <scope>NUCLEOTIDE SEQUENCE [LARGE SCALE GENOMIC DNA]</scope>
</reference>
<dbReference type="AlphaFoldDB" id="A0AAV4NYE2"/>
<evidence type="ECO:0000313" key="1">
    <source>
        <dbReference type="EMBL" id="GIX89920.1"/>
    </source>
</evidence>
<dbReference type="EMBL" id="BPLR01021462">
    <property type="protein sequence ID" value="GIX89920.1"/>
    <property type="molecule type" value="Genomic_DNA"/>
</dbReference>
<evidence type="ECO:0000313" key="2">
    <source>
        <dbReference type="Proteomes" id="UP001054945"/>
    </source>
</evidence>
<gene>
    <name evidence="1" type="ORF">CEXT_259781</name>
</gene>
<organism evidence="1 2">
    <name type="scientific">Caerostris extrusa</name>
    <name type="common">Bark spider</name>
    <name type="synonym">Caerostris bankana</name>
    <dbReference type="NCBI Taxonomy" id="172846"/>
    <lineage>
        <taxon>Eukaryota</taxon>
        <taxon>Metazoa</taxon>
        <taxon>Ecdysozoa</taxon>
        <taxon>Arthropoda</taxon>
        <taxon>Chelicerata</taxon>
        <taxon>Arachnida</taxon>
        <taxon>Araneae</taxon>
        <taxon>Araneomorphae</taxon>
        <taxon>Entelegynae</taxon>
        <taxon>Araneoidea</taxon>
        <taxon>Araneidae</taxon>
        <taxon>Caerostris</taxon>
    </lineage>
</organism>
<accession>A0AAV4NYE2</accession>
<name>A0AAV4NYE2_CAEEX</name>
<proteinExistence type="predicted"/>
<keyword evidence="2" id="KW-1185">Reference proteome</keyword>
<sequence>MLSILAKNLFLAVRDISEETEPVEGGRVVPRERERRVYLGRSWALLSVPSCDQSLSLLSGRPAERSRVDGGQCGCFGFSSTVSILQWMVDMKMKDRSREKLTFGKTALIEKTSSVSKQKQIMSCRDEK</sequence>
<comment type="caution">
    <text evidence="1">The sequence shown here is derived from an EMBL/GenBank/DDBJ whole genome shotgun (WGS) entry which is preliminary data.</text>
</comment>
<protein>
    <submittedName>
        <fullName evidence="1">Uncharacterized protein</fullName>
    </submittedName>
</protein>